<name>A3QBN2_SHELP</name>
<dbReference type="SUPFAM" id="SSF47090">
    <property type="entry name" value="PGBD-like"/>
    <property type="match status" value="1"/>
</dbReference>
<dbReference type="Pfam" id="PF13401">
    <property type="entry name" value="AAA_22"/>
    <property type="match status" value="1"/>
</dbReference>
<dbReference type="KEGG" id="slo:Shew_1009"/>
<dbReference type="eggNOG" id="COG3267">
    <property type="taxonomic scope" value="Bacteria"/>
</dbReference>
<dbReference type="InterPro" id="IPR036366">
    <property type="entry name" value="PGBDSf"/>
</dbReference>
<evidence type="ECO:0000313" key="6">
    <source>
        <dbReference type="Proteomes" id="UP000001558"/>
    </source>
</evidence>
<evidence type="ECO:0000259" key="4">
    <source>
        <dbReference type="SMART" id="SM00487"/>
    </source>
</evidence>
<dbReference type="InterPro" id="IPR036365">
    <property type="entry name" value="PGBD-like_sf"/>
</dbReference>
<dbReference type="Gene3D" id="3.90.70.10">
    <property type="entry name" value="Cysteine proteinases"/>
    <property type="match status" value="1"/>
</dbReference>
<accession>A3QBN2</accession>
<dbReference type="Gene3D" id="3.40.50.300">
    <property type="entry name" value="P-loop containing nucleotide triphosphate hydrolases"/>
    <property type="match status" value="1"/>
</dbReference>
<dbReference type="Gene3D" id="1.10.101.10">
    <property type="entry name" value="PGBD-like superfamily/PGBD"/>
    <property type="match status" value="1"/>
</dbReference>
<evidence type="ECO:0000313" key="5">
    <source>
        <dbReference type="EMBL" id="ABO22880.1"/>
    </source>
</evidence>
<dbReference type="Pfam" id="PF01471">
    <property type="entry name" value="PG_binding_1"/>
    <property type="match status" value="1"/>
</dbReference>
<feature type="domain" description="AAA+ ATPase" evidence="3">
    <location>
        <begin position="42"/>
        <end position="196"/>
    </location>
</feature>
<dbReference type="InterPro" id="IPR052026">
    <property type="entry name" value="ExeA_AAA_ATPase_DNA-bind"/>
</dbReference>
<protein>
    <submittedName>
        <fullName evidence="5">Peptidoglycan-binding domain 1 protein</fullName>
    </submittedName>
</protein>
<evidence type="ECO:0000256" key="2">
    <source>
        <dbReference type="SAM" id="Phobius"/>
    </source>
</evidence>
<dbReference type="SMART" id="SM00382">
    <property type="entry name" value="AAA"/>
    <property type="match status" value="1"/>
</dbReference>
<keyword evidence="6" id="KW-1185">Reference proteome</keyword>
<feature type="transmembrane region" description="Helical" evidence="2">
    <location>
        <begin position="275"/>
        <end position="296"/>
    </location>
</feature>
<organism evidence="5 6">
    <name type="scientific">Shewanella loihica (strain ATCC BAA-1088 / PV-4)</name>
    <dbReference type="NCBI Taxonomy" id="323850"/>
    <lineage>
        <taxon>Bacteria</taxon>
        <taxon>Pseudomonadati</taxon>
        <taxon>Pseudomonadota</taxon>
        <taxon>Gammaproteobacteria</taxon>
        <taxon>Alteromonadales</taxon>
        <taxon>Shewanellaceae</taxon>
        <taxon>Shewanella</taxon>
    </lineage>
</organism>
<dbReference type="OrthoDB" id="9780149at2"/>
<dbReference type="SMART" id="SM00487">
    <property type="entry name" value="DEXDc"/>
    <property type="match status" value="1"/>
</dbReference>
<dbReference type="InterPro" id="IPR027417">
    <property type="entry name" value="P-loop_NTPase"/>
</dbReference>
<keyword evidence="2" id="KW-0812">Transmembrane</keyword>
<sequence length="587" mass="65547">MYKAFYGLSDNPFSIAPNPHYLFLSDRHREALAHLTYGLGETGGFVLLTGEVGTGKTTVSRCLLNQLPENTDTAFILNPSLTELELLATLCDELGVHYGESPTLKQLTDKLSQFLLANHEKGRNTVLIIDEAQHLRAEVLEQLRLLTNLETDTKKLLQVILIGQPELQQLLKRQELRQLAQRITARYHLLPLTQQEIALYVQHRLQVAGRHEPLFHRSAIKTLHQYSGGIPRLINLLCERALMAGYAQSKVPIDANMVRTAASEVLGEEIKQRKLLWPATAATLILATFAGAFYFFNLQGHGGIAQANTDQANTAQANMAQTGAVQANEPSATGAQQANQNHSQAVQTQTQPQTQTNLASRQVEESNASLSADQRILRQAINQSRSIDTAYAAILGLWDKAPYVGLTACQSAKQQGLDCFQQQGNWHSLVRLNYPAVVYLQDERGEPFYGTVVSRQGEQLLLQLAEQQLWVDRDWFTRHFAGTFELLWQAPSYQPKEIGRGSAPAQIQWLENALAQIQNKPARLVDYFDAELEQSLMDFQRQHGLRADAIAGSQTLVQLNLYLSDKGPRLQEQQVGLQGRVQGEGRY</sequence>
<gene>
    <name evidence="5" type="ordered locus">Shew_1009</name>
</gene>
<dbReference type="RefSeq" id="WP_011864813.1">
    <property type="nucleotide sequence ID" value="NC_009092.1"/>
</dbReference>
<dbReference type="AlphaFoldDB" id="A3QBN2"/>
<dbReference type="EMBL" id="CP000606">
    <property type="protein sequence ID" value="ABO22880.1"/>
    <property type="molecule type" value="Genomic_DNA"/>
</dbReference>
<dbReference type="InterPro" id="IPR003593">
    <property type="entry name" value="AAA+_ATPase"/>
</dbReference>
<reference evidence="5 6" key="1">
    <citation type="submission" date="2007-03" db="EMBL/GenBank/DDBJ databases">
        <title>Complete sequence of Shewanella loihica PV-4.</title>
        <authorList>
            <consortium name="US DOE Joint Genome Institute"/>
            <person name="Copeland A."/>
            <person name="Lucas S."/>
            <person name="Lapidus A."/>
            <person name="Barry K."/>
            <person name="Detter J.C."/>
            <person name="Glavina del Rio T."/>
            <person name="Hammon N."/>
            <person name="Israni S."/>
            <person name="Dalin E."/>
            <person name="Tice H."/>
            <person name="Pitluck S."/>
            <person name="Chain P."/>
            <person name="Malfatti S."/>
            <person name="Shin M."/>
            <person name="Vergez L."/>
            <person name="Schmutz J."/>
            <person name="Larimer F."/>
            <person name="Land M."/>
            <person name="Hauser L."/>
            <person name="Kyrpides N."/>
            <person name="Mikhailova N."/>
            <person name="Romine M.F."/>
            <person name="Serres G."/>
            <person name="Fredrickson J."/>
            <person name="Tiedje J."/>
            <person name="Richardson P."/>
        </authorList>
    </citation>
    <scope>NUCLEOTIDE SEQUENCE [LARGE SCALE GENOMIC DNA]</scope>
    <source>
        <strain evidence="6">ATCC BAA-1088 / PV-4</strain>
    </source>
</reference>
<dbReference type="PANTHER" id="PTHR35894:SF1">
    <property type="entry name" value="PHOSPHORIBULOKINASE _ URIDINE KINASE FAMILY"/>
    <property type="match status" value="1"/>
</dbReference>
<dbReference type="HOGENOM" id="CLU_024125_2_1_6"/>
<dbReference type="InterPro" id="IPR014001">
    <property type="entry name" value="Helicase_ATP-bd"/>
</dbReference>
<dbReference type="eggNOG" id="COG3409">
    <property type="taxonomic scope" value="Bacteria"/>
</dbReference>
<feature type="compositionally biased region" description="Polar residues" evidence="1">
    <location>
        <begin position="328"/>
        <end position="346"/>
    </location>
</feature>
<dbReference type="InterPro" id="IPR049945">
    <property type="entry name" value="AAA_22"/>
</dbReference>
<keyword evidence="2" id="KW-0472">Membrane</keyword>
<dbReference type="STRING" id="323850.Shew_1009"/>
<feature type="compositionally biased region" description="Low complexity" evidence="1">
    <location>
        <begin position="347"/>
        <end position="356"/>
    </location>
</feature>
<dbReference type="InterPro" id="IPR002477">
    <property type="entry name" value="Peptidoglycan-bd-like"/>
</dbReference>
<feature type="domain" description="Helicase ATP-binding" evidence="4">
    <location>
        <begin position="20"/>
        <end position="195"/>
    </location>
</feature>
<evidence type="ECO:0000256" key="1">
    <source>
        <dbReference type="SAM" id="MobiDB-lite"/>
    </source>
</evidence>
<evidence type="ECO:0000259" key="3">
    <source>
        <dbReference type="SMART" id="SM00382"/>
    </source>
</evidence>
<dbReference type="CDD" id="cd00009">
    <property type="entry name" value="AAA"/>
    <property type="match status" value="1"/>
</dbReference>
<dbReference type="GO" id="GO:0016887">
    <property type="term" value="F:ATP hydrolysis activity"/>
    <property type="evidence" value="ECO:0007669"/>
    <property type="project" value="InterPro"/>
</dbReference>
<proteinExistence type="predicted"/>
<dbReference type="SUPFAM" id="SSF52540">
    <property type="entry name" value="P-loop containing nucleoside triphosphate hydrolases"/>
    <property type="match status" value="1"/>
</dbReference>
<keyword evidence="2" id="KW-1133">Transmembrane helix</keyword>
<feature type="region of interest" description="Disordered" evidence="1">
    <location>
        <begin position="324"/>
        <end position="365"/>
    </location>
</feature>
<dbReference type="PANTHER" id="PTHR35894">
    <property type="entry name" value="GENERAL SECRETION PATHWAY PROTEIN A-RELATED"/>
    <property type="match status" value="1"/>
</dbReference>
<dbReference type="Proteomes" id="UP000001558">
    <property type="component" value="Chromosome"/>
</dbReference>